<keyword evidence="5" id="KW-0175">Coiled coil</keyword>
<dbReference type="PANTHER" id="PTHR30204:SF69">
    <property type="entry name" value="MERR-FAMILY TRANSCRIPTIONAL REGULATOR"/>
    <property type="match status" value="1"/>
</dbReference>
<dbReference type="EMBL" id="CP022530">
    <property type="protein sequence ID" value="ASP40644.1"/>
    <property type="molecule type" value="Genomic_DNA"/>
</dbReference>
<keyword evidence="2" id="KW-0805">Transcription regulation</keyword>
<name>A0A222FQ50_9GAMM</name>
<keyword evidence="3" id="KW-0238">DNA-binding</keyword>
<dbReference type="PROSITE" id="PS50937">
    <property type="entry name" value="HTH_MERR_2"/>
    <property type="match status" value="1"/>
</dbReference>
<gene>
    <name evidence="7" type="ORF">CHH28_19110</name>
</gene>
<keyword evidence="1" id="KW-0678">Repressor</keyword>
<sequence length="119" mass="13710">MKIGELSQRTAVSIRMLRYYEEQGLLQPKRTVAGYRDYRDSEVATVTRIKLLSDAGMPLSTIQVFLPCIRSDGPVFEPCDELRKLLKQQIHQTDDTLQKLQNNRQVLANFLREIEAADN</sequence>
<evidence type="ECO:0000256" key="4">
    <source>
        <dbReference type="ARBA" id="ARBA00023163"/>
    </source>
</evidence>
<evidence type="ECO:0000256" key="5">
    <source>
        <dbReference type="SAM" id="Coils"/>
    </source>
</evidence>
<dbReference type="OrthoDB" id="9808480at2"/>
<proteinExistence type="predicted"/>
<dbReference type="AlphaFoldDB" id="A0A222FQ50"/>
<evidence type="ECO:0000256" key="3">
    <source>
        <dbReference type="ARBA" id="ARBA00023125"/>
    </source>
</evidence>
<dbReference type="InterPro" id="IPR009061">
    <property type="entry name" value="DNA-bd_dom_put_sf"/>
</dbReference>
<reference evidence="7 8" key="1">
    <citation type="submission" date="2017-07" db="EMBL/GenBank/DDBJ databases">
        <title>Annotated genome sequence of Bacterioplanes sanyensis isolated from Red Sea.</title>
        <authorList>
            <person name="Rehman Z.U."/>
        </authorList>
    </citation>
    <scope>NUCLEOTIDE SEQUENCE [LARGE SCALE GENOMIC DNA]</scope>
    <source>
        <strain evidence="7 8">NV9</strain>
    </source>
</reference>
<dbReference type="KEGG" id="bsan:CHH28_19110"/>
<dbReference type="CDD" id="cd01282">
    <property type="entry name" value="HTH_MerR-like_sg3"/>
    <property type="match status" value="1"/>
</dbReference>
<protein>
    <submittedName>
        <fullName evidence="7">MerR family transcriptional regulator</fullName>
    </submittedName>
</protein>
<dbReference type="PRINTS" id="PR00040">
    <property type="entry name" value="HTHMERR"/>
</dbReference>
<evidence type="ECO:0000313" key="7">
    <source>
        <dbReference type="EMBL" id="ASP40644.1"/>
    </source>
</evidence>
<dbReference type="Gene3D" id="1.10.1660.10">
    <property type="match status" value="1"/>
</dbReference>
<dbReference type="InterPro" id="IPR000551">
    <property type="entry name" value="MerR-type_HTH_dom"/>
</dbReference>
<accession>A0A222FQ50</accession>
<dbReference type="PANTHER" id="PTHR30204">
    <property type="entry name" value="REDOX-CYCLING DRUG-SENSING TRANSCRIPTIONAL ACTIVATOR SOXR"/>
    <property type="match status" value="1"/>
</dbReference>
<evidence type="ECO:0000256" key="1">
    <source>
        <dbReference type="ARBA" id="ARBA00022491"/>
    </source>
</evidence>
<evidence type="ECO:0000256" key="2">
    <source>
        <dbReference type="ARBA" id="ARBA00023015"/>
    </source>
</evidence>
<dbReference type="Proteomes" id="UP000202440">
    <property type="component" value="Chromosome"/>
</dbReference>
<dbReference type="RefSeq" id="WP_094061806.1">
    <property type="nucleotide sequence ID" value="NZ_CP022530.1"/>
</dbReference>
<dbReference type="SUPFAM" id="SSF46955">
    <property type="entry name" value="Putative DNA-binding domain"/>
    <property type="match status" value="1"/>
</dbReference>
<dbReference type="Pfam" id="PF13411">
    <property type="entry name" value="MerR_1"/>
    <property type="match status" value="1"/>
</dbReference>
<evidence type="ECO:0000313" key="8">
    <source>
        <dbReference type="Proteomes" id="UP000202440"/>
    </source>
</evidence>
<dbReference type="GO" id="GO:0003700">
    <property type="term" value="F:DNA-binding transcription factor activity"/>
    <property type="evidence" value="ECO:0007669"/>
    <property type="project" value="InterPro"/>
</dbReference>
<dbReference type="InterPro" id="IPR047057">
    <property type="entry name" value="MerR_fam"/>
</dbReference>
<dbReference type="SMART" id="SM00422">
    <property type="entry name" value="HTH_MERR"/>
    <property type="match status" value="1"/>
</dbReference>
<keyword evidence="4" id="KW-0804">Transcription</keyword>
<evidence type="ECO:0000259" key="6">
    <source>
        <dbReference type="PROSITE" id="PS50937"/>
    </source>
</evidence>
<feature type="coiled-coil region" evidence="5">
    <location>
        <begin position="83"/>
        <end position="117"/>
    </location>
</feature>
<organism evidence="7 8">
    <name type="scientific">Bacterioplanes sanyensis</name>
    <dbReference type="NCBI Taxonomy" id="1249553"/>
    <lineage>
        <taxon>Bacteria</taxon>
        <taxon>Pseudomonadati</taxon>
        <taxon>Pseudomonadota</taxon>
        <taxon>Gammaproteobacteria</taxon>
        <taxon>Oceanospirillales</taxon>
        <taxon>Oceanospirillaceae</taxon>
        <taxon>Bacterioplanes</taxon>
    </lineage>
</organism>
<keyword evidence="8" id="KW-1185">Reference proteome</keyword>
<feature type="domain" description="HTH merR-type" evidence="6">
    <location>
        <begin position="1"/>
        <end position="68"/>
    </location>
</feature>
<dbReference type="GO" id="GO:0003677">
    <property type="term" value="F:DNA binding"/>
    <property type="evidence" value="ECO:0007669"/>
    <property type="project" value="UniProtKB-KW"/>
</dbReference>